<gene>
    <name evidence="1" type="ORF">SAMN04515674_10956</name>
</gene>
<dbReference type="Proteomes" id="UP000199306">
    <property type="component" value="Unassembled WGS sequence"/>
</dbReference>
<evidence type="ECO:0000313" key="2">
    <source>
        <dbReference type="Proteomes" id="UP000199306"/>
    </source>
</evidence>
<dbReference type="EMBL" id="FOXH01000009">
    <property type="protein sequence ID" value="SFQ05615.1"/>
    <property type="molecule type" value="Genomic_DNA"/>
</dbReference>
<reference evidence="1 2" key="1">
    <citation type="submission" date="2016-10" db="EMBL/GenBank/DDBJ databases">
        <authorList>
            <person name="de Groot N.N."/>
        </authorList>
    </citation>
    <scope>NUCLEOTIDE SEQUENCE [LARGE SCALE GENOMIC DNA]</scope>
    <source>
        <strain evidence="2">E92,LMG 26720,CCM 7988</strain>
    </source>
</reference>
<dbReference type="RefSeq" id="WP_092018090.1">
    <property type="nucleotide sequence ID" value="NZ_FOXH01000009.1"/>
</dbReference>
<evidence type="ECO:0008006" key="3">
    <source>
        <dbReference type="Google" id="ProtNLM"/>
    </source>
</evidence>
<sequence>MSKAEELFHKIAADISDASEGKMFGAMCIKAPNGKALAMFYHEDMIFKLEGETLNETLSLDGAKLFDPMGGRPMGGWVQLSYDYAEKWPSLAENAFNYVKNLKK</sequence>
<proteinExistence type="predicted"/>
<dbReference type="AlphaFoldDB" id="A0A1I5VDR9"/>
<dbReference type="OrthoDB" id="963621at2"/>
<organism evidence="1 2">
    <name type="scientific">Pseudarcicella hirudinis</name>
    <dbReference type="NCBI Taxonomy" id="1079859"/>
    <lineage>
        <taxon>Bacteria</taxon>
        <taxon>Pseudomonadati</taxon>
        <taxon>Bacteroidota</taxon>
        <taxon>Cytophagia</taxon>
        <taxon>Cytophagales</taxon>
        <taxon>Flectobacillaceae</taxon>
        <taxon>Pseudarcicella</taxon>
    </lineage>
</organism>
<evidence type="ECO:0000313" key="1">
    <source>
        <dbReference type="EMBL" id="SFQ05615.1"/>
    </source>
</evidence>
<protein>
    <recommendedName>
        <fullName evidence="3">TfoX N-terminal domain-containing protein</fullName>
    </recommendedName>
</protein>
<name>A0A1I5VDR9_9BACT</name>
<accession>A0A1I5VDR9</accession>
<keyword evidence="2" id="KW-1185">Reference proteome</keyword>